<dbReference type="InterPro" id="IPR056176">
    <property type="entry name" value="TPR_COPA_B"/>
</dbReference>
<dbReference type="AlphaFoldDB" id="A0AA88D5N3"/>
<keyword evidence="7" id="KW-0931">ER-Golgi transport</keyword>
<comment type="subcellular location">
    <subcellularLocation>
        <location evidence="2">Cytoplasm</location>
    </subcellularLocation>
    <subcellularLocation>
        <location evidence="1">Golgi apparatus membrane</location>
        <topology evidence="1">Peripheral membrane protein</topology>
        <orientation evidence="1">Cytoplasmic side</orientation>
    </subcellularLocation>
</comment>
<dbReference type="Proteomes" id="UP001187192">
    <property type="component" value="Unassembled WGS sequence"/>
</dbReference>
<keyword evidence="10" id="KW-0472">Membrane</keyword>
<name>A0AA88D5N3_FICCA</name>
<dbReference type="InterPro" id="IPR047312">
    <property type="entry name" value="Coatomer_alpha_WD-assoc_reg"/>
</dbReference>
<evidence type="ECO:0000313" key="13">
    <source>
        <dbReference type="EMBL" id="GMN45310.1"/>
    </source>
</evidence>
<evidence type="ECO:0000256" key="3">
    <source>
        <dbReference type="ARBA" id="ARBA00022448"/>
    </source>
</evidence>
<keyword evidence="8" id="KW-0653">Protein transport</keyword>
<keyword evidence="9" id="KW-0333">Golgi apparatus</keyword>
<proteinExistence type="predicted"/>
<keyword evidence="6" id="KW-0677">Repeat</keyword>
<protein>
    <submittedName>
        <fullName evidence="13">Uncharacterized protein</fullName>
    </submittedName>
</protein>
<evidence type="ECO:0000256" key="2">
    <source>
        <dbReference type="ARBA" id="ARBA00004496"/>
    </source>
</evidence>
<evidence type="ECO:0000256" key="10">
    <source>
        <dbReference type="ARBA" id="ARBA00023136"/>
    </source>
</evidence>
<sequence>MEREKRRVNLVPARIFRVHWKNWEFDCLNSLQRKRVLILLCSGLGYLSWSDVAEFRDREWYGGGAELSQKEAIDLGKSLQRYDAALELHFRVSRCPIPRARWAVHGVHFHYSRKDLICVDGIFWVRDATKRTPLRKRGGLNSGLWILASYPEIDLFAIGYDHGTTVFKLERQHPSFSVSVDSMYHVKDHFLWFYQFSPKKDTKGETPSAYELHIKPRDSFGRGETMKKAIRGSGESAVFVARNRFAVLDKSTNEVLVKNLKNEVVKKSVIPVVADEIFYAGTENLLCREGDRLLRDMEAVALLSQYSVVIANMELVLQFAVNELDHVKSGAWDDNGVFIYTTLIHIKYCLPGGHRGIIRTLDVPLYITKVNGNIIHCLDREGKNRDIDIDSTEYVFNDGFPEVALHLVEDERTRFNLAIESGNKQIAVASAKEIHEKDHWYRLGVEALHQDNVGVAEYAYQMTENSERLLFLYLITGNLNKLYKMLNIAQIKNNVTGQFHNALYLGDISERVKILENAGQLLLAYVTATEHGLRETAESLAAELGENVTSLPAGKSRSSLLLPPSPIACGGDWPLVRVVRGKFEGGLDNVGRNAAEEDKYEEAEVAFFGKGFGCCCWGCPYVEFDLSL</sequence>
<keyword evidence="4" id="KW-0963">Cytoplasm</keyword>
<dbReference type="Pfam" id="PF04053">
    <property type="entry name" value="B-prop_COPA_B_2nd"/>
    <property type="match status" value="1"/>
</dbReference>
<organism evidence="13 14">
    <name type="scientific">Ficus carica</name>
    <name type="common">Common fig</name>
    <dbReference type="NCBI Taxonomy" id="3494"/>
    <lineage>
        <taxon>Eukaryota</taxon>
        <taxon>Viridiplantae</taxon>
        <taxon>Streptophyta</taxon>
        <taxon>Embryophyta</taxon>
        <taxon>Tracheophyta</taxon>
        <taxon>Spermatophyta</taxon>
        <taxon>Magnoliopsida</taxon>
        <taxon>eudicotyledons</taxon>
        <taxon>Gunneridae</taxon>
        <taxon>Pentapetalae</taxon>
        <taxon>rosids</taxon>
        <taxon>fabids</taxon>
        <taxon>Rosales</taxon>
        <taxon>Moraceae</taxon>
        <taxon>Ficeae</taxon>
        <taxon>Ficus</taxon>
    </lineage>
</organism>
<keyword evidence="5" id="KW-0853">WD repeat</keyword>
<reference evidence="13" key="1">
    <citation type="submission" date="2023-07" db="EMBL/GenBank/DDBJ databases">
        <title>draft genome sequence of fig (Ficus carica).</title>
        <authorList>
            <person name="Takahashi T."/>
            <person name="Nishimura K."/>
        </authorList>
    </citation>
    <scope>NUCLEOTIDE SEQUENCE</scope>
</reference>
<dbReference type="EMBL" id="BTGU01000020">
    <property type="protein sequence ID" value="GMN45310.1"/>
    <property type="molecule type" value="Genomic_DNA"/>
</dbReference>
<gene>
    <name evidence="13" type="ORF">TIFTF001_014500</name>
</gene>
<evidence type="ECO:0000256" key="7">
    <source>
        <dbReference type="ARBA" id="ARBA00022892"/>
    </source>
</evidence>
<evidence type="ECO:0000256" key="9">
    <source>
        <dbReference type="ARBA" id="ARBA00023034"/>
    </source>
</evidence>
<dbReference type="InterPro" id="IPR006692">
    <property type="entry name" value="Beta-prop_COPA/B_2nd"/>
</dbReference>
<dbReference type="GO" id="GO:0005198">
    <property type="term" value="F:structural molecule activity"/>
    <property type="evidence" value="ECO:0007669"/>
    <property type="project" value="InterPro"/>
</dbReference>
<dbReference type="GO" id="GO:0006886">
    <property type="term" value="P:intracellular protein transport"/>
    <property type="evidence" value="ECO:0007669"/>
    <property type="project" value="InterPro"/>
</dbReference>
<accession>A0AA88D5N3</accession>
<evidence type="ECO:0000313" key="14">
    <source>
        <dbReference type="Proteomes" id="UP001187192"/>
    </source>
</evidence>
<evidence type="ECO:0000256" key="8">
    <source>
        <dbReference type="ARBA" id="ARBA00022927"/>
    </source>
</evidence>
<evidence type="ECO:0000256" key="1">
    <source>
        <dbReference type="ARBA" id="ARBA00004255"/>
    </source>
</evidence>
<dbReference type="CDD" id="cd22948">
    <property type="entry name" value="Coatomer_WDAD_alpha"/>
    <property type="match status" value="1"/>
</dbReference>
<feature type="domain" description="COPA/B TPR" evidence="12">
    <location>
        <begin position="397"/>
        <end position="529"/>
    </location>
</feature>
<comment type="caution">
    <text evidence="13">The sequence shown here is derived from an EMBL/GenBank/DDBJ whole genome shotgun (WGS) entry which is preliminary data.</text>
</comment>
<dbReference type="GO" id="GO:0016192">
    <property type="term" value="P:vesicle-mediated transport"/>
    <property type="evidence" value="ECO:0007669"/>
    <property type="project" value="UniProtKB-KW"/>
</dbReference>
<dbReference type="GO" id="GO:0030117">
    <property type="term" value="C:membrane coat"/>
    <property type="evidence" value="ECO:0007669"/>
    <property type="project" value="InterPro"/>
</dbReference>
<dbReference type="FunFam" id="1.25.40.470:FF:000002">
    <property type="entry name" value="Coatomer subunit alpha"/>
    <property type="match status" value="1"/>
</dbReference>
<evidence type="ECO:0000259" key="12">
    <source>
        <dbReference type="Pfam" id="PF23953"/>
    </source>
</evidence>
<evidence type="ECO:0000256" key="5">
    <source>
        <dbReference type="ARBA" id="ARBA00022574"/>
    </source>
</evidence>
<dbReference type="GO" id="GO:0000139">
    <property type="term" value="C:Golgi membrane"/>
    <property type="evidence" value="ECO:0007669"/>
    <property type="project" value="UniProtKB-SubCell"/>
</dbReference>
<evidence type="ECO:0000256" key="6">
    <source>
        <dbReference type="ARBA" id="ARBA00022737"/>
    </source>
</evidence>
<evidence type="ECO:0000256" key="4">
    <source>
        <dbReference type="ARBA" id="ARBA00022490"/>
    </source>
</evidence>
<keyword evidence="14" id="KW-1185">Reference proteome</keyword>
<keyword evidence="3" id="KW-0813">Transport</keyword>
<evidence type="ECO:0000259" key="11">
    <source>
        <dbReference type="Pfam" id="PF04053"/>
    </source>
</evidence>
<dbReference type="Pfam" id="PF23953">
    <property type="entry name" value="TPR_COPA_B"/>
    <property type="match status" value="1"/>
</dbReference>
<feature type="domain" description="COPA/B second beta-propeller" evidence="11">
    <location>
        <begin position="296"/>
        <end position="379"/>
    </location>
</feature>
<dbReference type="Gene3D" id="1.25.40.470">
    <property type="match status" value="1"/>
</dbReference>